<comment type="catalytic activity">
    <reaction evidence="9">
        <text>S-hexadecanoyl-L-cysteinyl-[protein] + H2O = L-cysteinyl-[protein] + hexadecanoate + H(+)</text>
        <dbReference type="Rhea" id="RHEA:19233"/>
        <dbReference type="Rhea" id="RHEA-COMP:10131"/>
        <dbReference type="Rhea" id="RHEA-COMP:11032"/>
        <dbReference type="ChEBI" id="CHEBI:7896"/>
        <dbReference type="ChEBI" id="CHEBI:15377"/>
        <dbReference type="ChEBI" id="CHEBI:15378"/>
        <dbReference type="ChEBI" id="CHEBI:29950"/>
        <dbReference type="ChEBI" id="CHEBI:74151"/>
        <dbReference type="EC" id="3.1.2.22"/>
    </reaction>
</comment>
<dbReference type="Gene3D" id="1.10.10.10">
    <property type="entry name" value="Winged helix-like DNA-binding domain superfamily/Winged helix DNA-binding domain"/>
    <property type="match status" value="1"/>
</dbReference>
<keyword evidence="6" id="KW-0443">Lipid metabolism</keyword>
<feature type="coiled-coil region" evidence="10">
    <location>
        <begin position="404"/>
        <end position="431"/>
    </location>
</feature>
<evidence type="ECO:0000256" key="10">
    <source>
        <dbReference type="SAM" id="Coils"/>
    </source>
</evidence>
<dbReference type="GO" id="GO:0052689">
    <property type="term" value="F:carboxylic ester hydrolase activity"/>
    <property type="evidence" value="ECO:0007669"/>
    <property type="project" value="UniProtKB-KW"/>
</dbReference>
<dbReference type="InterPro" id="IPR029058">
    <property type="entry name" value="AB_hydrolase_fold"/>
</dbReference>
<comment type="caution">
    <text evidence="14">The sequence shown here is derived from an EMBL/GenBank/DDBJ whole genome shotgun (WGS) entry which is preliminary data.</text>
</comment>
<organism evidence="14 15">
    <name type="scientific">Hortaea werneckii</name>
    <name type="common">Black yeast</name>
    <name type="synonym">Cladosporium werneckii</name>
    <dbReference type="NCBI Taxonomy" id="91943"/>
    <lineage>
        <taxon>Eukaryota</taxon>
        <taxon>Fungi</taxon>
        <taxon>Dikarya</taxon>
        <taxon>Ascomycota</taxon>
        <taxon>Pezizomycotina</taxon>
        <taxon>Dothideomycetes</taxon>
        <taxon>Dothideomycetidae</taxon>
        <taxon>Mycosphaerellales</taxon>
        <taxon>Teratosphaeriaceae</taxon>
        <taxon>Hortaea</taxon>
    </lineage>
</organism>
<feature type="domain" description="Phospholipase/carboxylesterase/thioesterase" evidence="12">
    <location>
        <begin position="30"/>
        <end position="257"/>
    </location>
</feature>
<dbReference type="EMBL" id="QWIP01000156">
    <property type="protein sequence ID" value="RMY71041.1"/>
    <property type="molecule type" value="Genomic_DNA"/>
</dbReference>
<dbReference type="GO" id="GO:0008474">
    <property type="term" value="F:palmitoyl-(protein) hydrolase activity"/>
    <property type="evidence" value="ECO:0007669"/>
    <property type="project" value="UniProtKB-EC"/>
</dbReference>
<sequence length="523" mass="58746">MAAVPAGRPRRMTLPKSQGREDPVFKQATVFTETPAHGAAFIFIHGLGDDAKGLEDVADQFQKNNKLPYMNWILPNGIEDKDAMQRAWYRPTQFKPFPADRPELKEEEDEEGMRKTVEYIESLIDACVNKGLPPNRIILGGFSQGAAISLLTDLTSAKYGGKLAGIVSLMGYLPLADGYRIQDLRAKCGLPPTQGEVPCFLARGKKDQLIPARIWEGTLKKLEDMGLNKGAMDIHEYDDLGHSISAPVLSDLCTWMQRVVPKLKPMRSGALSFLGIIRDHIGTVLNFTSFRLHDPTIPSEVRRPVLFNMAPTKKDAKEEKEAKLTPQQSADLIMDYLRKQNRPYSATDISTNLKNRVSKAAAAKLLKDMHERKEIEGRAAGKQLIYHVIQDDADEADLEKLQEMDAETSRLKSATLELKAEEKDLRQTLRQEGAQVPLPELRVAVDTLRQEEAELSARLATLKHGNTKPISIEEREQINSEHRKWSRTAAARKKIRKELWAEIESHLGKEQAAETKEMLGLEF</sequence>
<dbReference type="Pfam" id="PF07106">
    <property type="entry name" value="WHD_TBPIP"/>
    <property type="match status" value="1"/>
</dbReference>
<keyword evidence="4" id="KW-0719">Serine esterase</keyword>
<feature type="domain" description="Homologous-pairing protein 2 winged helix" evidence="13">
    <location>
        <begin position="330"/>
        <end position="387"/>
    </location>
</feature>
<evidence type="ECO:0000256" key="2">
    <source>
        <dbReference type="ARBA" id="ARBA00012423"/>
    </source>
</evidence>
<evidence type="ECO:0000256" key="7">
    <source>
        <dbReference type="ARBA" id="ARBA00029392"/>
    </source>
</evidence>
<dbReference type="EC" id="3.1.2.22" evidence="2"/>
<dbReference type="PANTHER" id="PTHR10655">
    <property type="entry name" value="LYSOPHOSPHOLIPASE-RELATED"/>
    <property type="match status" value="1"/>
</dbReference>
<evidence type="ECO:0000259" key="12">
    <source>
        <dbReference type="Pfam" id="PF02230"/>
    </source>
</evidence>
<evidence type="ECO:0000256" key="5">
    <source>
        <dbReference type="ARBA" id="ARBA00022801"/>
    </source>
</evidence>
<dbReference type="VEuPathDB" id="FungiDB:BTJ68_03072"/>
<dbReference type="SUPFAM" id="SSF53474">
    <property type="entry name" value="alpha/beta-Hydrolases"/>
    <property type="match status" value="1"/>
</dbReference>
<keyword evidence="6" id="KW-0276">Fatty acid metabolism</keyword>
<dbReference type="OrthoDB" id="2418081at2759"/>
<name>A0A3M7E2X2_HORWE</name>
<dbReference type="Gene3D" id="3.40.50.1820">
    <property type="entry name" value="alpha/beta hydrolase"/>
    <property type="match status" value="1"/>
</dbReference>
<keyword evidence="5" id="KW-0378">Hydrolase</keyword>
<dbReference type="GO" id="GO:0006631">
    <property type="term" value="P:fatty acid metabolic process"/>
    <property type="evidence" value="ECO:0007669"/>
    <property type="project" value="UniProtKB-KW"/>
</dbReference>
<evidence type="ECO:0000313" key="14">
    <source>
        <dbReference type="EMBL" id="RMY71041.1"/>
    </source>
</evidence>
<dbReference type="PANTHER" id="PTHR10655:SF17">
    <property type="entry name" value="LYSOPHOSPHOLIPASE-LIKE PROTEIN 1"/>
    <property type="match status" value="1"/>
</dbReference>
<dbReference type="GO" id="GO:0005737">
    <property type="term" value="C:cytoplasm"/>
    <property type="evidence" value="ECO:0007669"/>
    <property type="project" value="TreeGrafter"/>
</dbReference>
<dbReference type="AlphaFoldDB" id="A0A3M7E2X2"/>
<evidence type="ECO:0000256" key="9">
    <source>
        <dbReference type="ARBA" id="ARBA00047337"/>
    </source>
</evidence>
<dbReference type="InterPro" id="IPR010776">
    <property type="entry name" value="Hop2_WH_dom"/>
</dbReference>
<protein>
    <recommendedName>
        <fullName evidence="3">Acyl-protein thioesterase 1</fullName>
        <ecNumber evidence="2">3.1.2.22</ecNumber>
    </recommendedName>
    <alternativeName>
        <fullName evidence="8">Palmitoyl-protein hydrolase</fullName>
    </alternativeName>
</protein>
<evidence type="ECO:0000256" key="8">
    <source>
        <dbReference type="ARBA" id="ARBA00031195"/>
    </source>
</evidence>
<feature type="region of interest" description="Disordered" evidence="11">
    <location>
        <begin position="1"/>
        <end position="21"/>
    </location>
</feature>
<reference evidence="14 15" key="1">
    <citation type="journal article" date="2018" name="BMC Genomics">
        <title>Genomic evidence for intraspecific hybridization in a clonal and extremely halotolerant yeast.</title>
        <authorList>
            <person name="Gostincar C."/>
            <person name="Stajich J.E."/>
            <person name="Zupancic J."/>
            <person name="Zalar P."/>
            <person name="Gunde-Cimerman N."/>
        </authorList>
    </citation>
    <scope>NUCLEOTIDE SEQUENCE [LARGE SCALE GENOMIC DNA]</scope>
    <source>
        <strain evidence="14 15">EXF-2682</strain>
    </source>
</reference>
<proteinExistence type="inferred from homology"/>
<evidence type="ECO:0000256" key="6">
    <source>
        <dbReference type="ARBA" id="ARBA00022832"/>
    </source>
</evidence>
<comment type="function">
    <text evidence="7">Hydrolyzes fatty acids from S-acylated cysteine residues in proteins with a strong preference for palmitoylated G-alpha proteins over other acyl substrates. Mediates the deacylation of G-alpha proteins such as GPA1 in vivo, but has weak or no activity toward palmitoylated Ras proteins. Has weak lysophospholipase activity in vitro; however such activity may not exist in vivo.</text>
</comment>
<dbReference type="Proteomes" id="UP000269276">
    <property type="component" value="Unassembled WGS sequence"/>
</dbReference>
<gene>
    <name evidence="14" type="ORF">D0863_05406</name>
</gene>
<evidence type="ECO:0000256" key="1">
    <source>
        <dbReference type="ARBA" id="ARBA00006499"/>
    </source>
</evidence>
<evidence type="ECO:0000256" key="4">
    <source>
        <dbReference type="ARBA" id="ARBA00022487"/>
    </source>
</evidence>
<dbReference type="InterPro" id="IPR003140">
    <property type="entry name" value="PLipase/COase/thioEstase"/>
</dbReference>
<evidence type="ECO:0000256" key="3">
    <source>
        <dbReference type="ARBA" id="ARBA00014923"/>
    </source>
</evidence>
<comment type="similarity">
    <text evidence="1">Belongs to the AB hydrolase superfamily. AB hydrolase 2 family.</text>
</comment>
<evidence type="ECO:0000313" key="15">
    <source>
        <dbReference type="Proteomes" id="UP000269276"/>
    </source>
</evidence>
<keyword evidence="10" id="KW-0175">Coiled coil</keyword>
<dbReference type="Pfam" id="PF02230">
    <property type="entry name" value="Abhydrolase_2"/>
    <property type="match status" value="1"/>
</dbReference>
<evidence type="ECO:0000256" key="11">
    <source>
        <dbReference type="SAM" id="MobiDB-lite"/>
    </source>
</evidence>
<dbReference type="InterPro" id="IPR036388">
    <property type="entry name" value="WH-like_DNA-bd_sf"/>
</dbReference>
<dbReference type="VEuPathDB" id="FungiDB:BTJ68_07447"/>
<dbReference type="InterPro" id="IPR050565">
    <property type="entry name" value="LYPA1-2/EST-like"/>
</dbReference>
<accession>A0A3M7E2X2</accession>
<evidence type="ECO:0000259" key="13">
    <source>
        <dbReference type="Pfam" id="PF07106"/>
    </source>
</evidence>